<name>I4DCN0_DESAJ</name>
<reference evidence="2" key="1">
    <citation type="journal article" date="2012" name="J. Bacteriol.">
        <title>Complete genome sequences of Desulfosporosinus orientis DSM765T, Desulfosporosinus youngiae DSM17734T, Desulfosporosinus meridiei DSM13257T, and Desulfosporosinus acidiphilus DSM22704T.</title>
        <authorList>
            <person name="Pester M."/>
            <person name="Brambilla E."/>
            <person name="Alazard D."/>
            <person name="Rattei T."/>
            <person name="Weinmaier T."/>
            <person name="Han J."/>
            <person name="Lucas S."/>
            <person name="Lapidus A."/>
            <person name="Cheng J.F."/>
            <person name="Goodwin L."/>
            <person name="Pitluck S."/>
            <person name="Peters L."/>
            <person name="Ovchinnikova G."/>
            <person name="Teshima H."/>
            <person name="Detter J.C."/>
            <person name="Han C.S."/>
            <person name="Tapia R."/>
            <person name="Land M.L."/>
            <person name="Hauser L."/>
            <person name="Kyrpides N.C."/>
            <person name="Ivanova N.N."/>
            <person name="Pagani I."/>
            <person name="Huntmann M."/>
            <person name="Wei C.L."/>
            <person name="Davenport K.W."/>
            <person name="Daligault H."/>
            <person name="Chain P.S."/>
            <person name="Chen A."/>
            <person name="Mavromatis K."/>
            <person name="Markowitz V."/>
            <person name="Szeto E."/>
            <person name="Mikhailova N."/>
            <person name="Pati A."/>
            <person name="Wagner M."/>
            <person name="Woyke T."/>
            <person name="Ollivier B."/>
            <person name="Klenk H.P."/>
            <person name="Spring S."/>
            <person name="Loy A."/>
        </authorList>
    </citation>
    <scope>NUCLEOTIDE SEQUENCE [LARGE SCALE GENOMIC DNA]</scope>
    <source>
        <strain evidence="2">DSM 22704 / JCM 16185 / SJ4</strain>
    </source>
</reference>
<dbReference type="RefSeq" id="WP_014825066.1">
    <property type="nucleotide sequence ID" value="NC_018066.1"/>
</dbReference>
<evidence type="ECO:0000313" key="1">
    <source>
        <dbReference type="EMBL" id="AFM43554.1"/>
    </source>
</evidence>
<protein>
    <submittedName>
        <fullName evidence="1">ATPase involved in chromosome partitioning</fullName>
    </submittedName>
</protein>
<geneLocation type="plasmid" evidence="1 2">
    <name>pDESACI.01</name>
</geneLocation>
<evidence type="ECO:0000313" key="2">
    <source>
        <dbReference type="Proteomes" id="UP000002892"/>
    </source>
</evidence>
<organism evidence="1 2">
    <name type="scientific">Desulfosporosinus acidiphilus (strain DSM 22704 / JCM 16185 / SJ4)</name>
    <dbReference type="NCBI Taxonomy" id="646529"/>
    <lineage>
        <taxon>Bacteria</taxon>
        <taxon>Bacillati</taxon>
        <taxon>Bacillota</taxon>
        <taxon>Clostridia</taxon>
        <taxon>Eubacteriales</taxon>
        <taxon>Desulfitobacteriaceae</taxon>
        <taxon>Desulfosporosinus</taxon>
    </lineage>
</organism>
<gene>
    <name evidence="1" type="ordered locus">Desaci_4727</name>
</gene>
<proteinExistence type="predicted"/>
<dbReference type="SUPFAM" id="SSF52540">
    <property type="entry name" value="P-loop containing nucleoside triphosphate hydrolases"/>
    <property type="match status" value="1"/>
</dbReference>
<keyword evidence="1" id="KW-0614">Plasmid</keyword>
<keyword evidence="2" id="KW-1185">Reference proteome</keyword>
<dbReference type="Proteomes" id="UP000002892">
    <property type="component" value="Plasmid pDESACI.01"/>
</dbReference>
<dbReference type="Gene3D" id="3.40.50.300">
    <property type="entry name" value="P-loop containing nucleotide triphosphate hydrolases"/>
    <property type="match status" value="1"/>
</dbReference>
<sequence>MPKLWSILSPVSPGKTAFQLNLAYLMAKMSPEKQVLAVDFNFLKPDLAAFLDFSVESSGTKTLVDLYNLLLGYQTIVLEDFLTIPFNDLPNLRILPGDLEAMNPFENVSRDLWFKFFKQLRDTSEVILFEAGRNVHHSALQFLIAESDLLFICTEPDPLALLHTRSLIHSLISQGRLEDLRLVLLRYRPESAITLDYISKLLPIPVHTIIPNVSDREYQKQFLDAQLIAKNDKHPYTKSLMGFLDKMAEVPKVQEVKKPVWKTLLTTRKFIRKSQNT</sequence>
<accession>I4DCN0</accession>
<dbReference type="InterPro" id="IPR027417">
    <property type="entry name" value="P-loop_NTPase"/>
</dbReference>
<dbReference type="HOGENOM" id="CLU_1003723_0_0_9"/>
<dbReference type="AlphaFoldDB" id="I4DCN0"/>
<dbReference type="EMBL" id="CP003640">
    <property type="protein sequence ID" value="AFM43554.1"/>
    <property type="molecule type" value="Genomic_DNA"/>
</dbReference>
<dbReference type="KEGG" id="dai:Desaci_4727"/>